<reference evidence="1 2" key="1">
    <citation type="journal article" date="2015" name="Sci. Rep.">
        <title>Chromosome-level genome map provides insights into diverse defense mechanisms in the medicinal fungus Ganoderma sinense.</title>
        <authorList>
            <person name="Zhu Y."/>
            <person name="Xu J."/>
            <person name="Sun C."/>
            <person name="Zhou S."/>
            <person name="Xu H."/>
            <person name="Nelson D.R."/>
            <person name="Qian J."/>
            <person name="Song J."/>
            <person name="Luo H."/>
            <person name="Xiang L."/>
            <person name="Li Y."/>
            <person name="Xu Z."/>
            <person name="Ji A."/>
            <person name="Wang L."/>
            <person name="Lu S."/>
            <person name="Hayward A."/>
            <person name="Sun W."/>
            <person name="Li X."/>
            <person name="Schwartz D.C."/>
            <person name="Wang Y."/>
            <person name="Chen S."/>
        </authorList>
    </citation>
    <scope>NUCLEOTIDE SEQUENCE [LARGE SCALE GENOMIC DNA]</scope>
    <source>
        <strain evidence="1 2">ZZ0214-1</strain>
    </source>
</reference>
<dbReference type="AlphaFoldDB" id="A0A2G8S3P4"/>
<accession>A0A2G8S3P4</accession>
<name>A0A2G8S3P4_9APHY</name>
<organism evidence="1 2">
    <name type="scientific">Ganoderma sinense ZZ0214-1</name>
    <dbReference type="NCBI Taxonomy" id="1077348"/>
    <lineage>
        <taxon>Eukaryota</taxon>
        <taxon>Fungi</taxon>
        <taxon>Dikarya</taxon>
        <taxon>Basidiomycota</taxon>
        <taxon>Agaricomycotina</taxon>
        <taxon>Agaricomycetes</taxon>
        <taxon>Polyporales</taxon>
        <taxon>Polyporaceae</taxon>
        <taxon>Ganoderma</taxon>
    </lineage>
</organism>
<keyword evidence="2" id="KW-1185">Reference proteome</keyword>
<gene>
    <name evidence="1" type="ORF">GSI_09725</name>
</gene>
<comment type="caution">
    <text evidence="1">The sequence shown here is derived from an EMBL/GenBank/DDBJ whole genome shotgun (WGS) entry which is preliminary data.</text>
</comment>
<evidence type="ECO:0000313" key="1">
    <source>
        <dbReference type="EMBL" id="PIL28188.1"/>
    </source>
</evidence>
<dbReference type="EMBL" id="AYKW01000027">
    <property type="protein sequence ID" value="PIL28188.1"/>
    <property type="molecule type" value="Genomic_DNA"/>
</dbReference>
<evidence type="ECO:0000313" key="2">
    <source>
        <dbReference type="Proteomes" id="UP000230002"/>
    </source>
</evidence>
<dbReference type="Proteomes" id="UP000230002">
    <property type="component" value="Unassembled WGS sequence"/>
</dbReference>
<protein>
    <submittedName>
        <fullName evidence="1">Uncharacterized protein</fullName>
    </submittedName>
</protein>
<proteinExistence type="predicted"/>
<sequence length="97" mass="11271">MPPIVLPPKVFKTLAPAIKGYRGVAREVPYDQFINVFKHHWGCSVQRHKKSAMLVTPPKNQAIWPFPQRAFRVYKPSAAHLNRQDLQRLRTLLNKET</sequence>